<gene>
    <name evidence="1" type="primary">Dper\GL13678</name>
    <name evidence="1" type="ORF">Dper_GL13678</name>
</gene>
<evidence type="ECO:0000313" key="1">
    <source>
        <dbReference type="EMBL" id="EDW38925.1"/>
    </source>
</evidence>
<dbReference type="EMBL" id="CH479186">
    <property type="protein sequence ID" value="EDW38925.1"/>
    <property type="molecule type" value="Genomic_DNA"/>
</dbReference>
<dbReference type="AlphaFoldDB" id="B4GP42"/>
<name>B4GP42_DROPE</name>
<dbReference type="PhylomeDB" id="B4GP42"/>
<dbReference type="STRING" id="7234.B4GP42"/>
<protein>
    <submittedName>
        <fullName evidence="1">GL13678</fullName>
    </submittedName>
</protein>
<accession>B4GP42</accession>
<sequence>MNPTELLDSSIESDEDKIRKSYDHEDLKTFLAKSSIKDYFPRALQISDCNQLLTYLQATLSRYDWADFDLEEMLDLYILAIMMMTYEQDNFMVIDKRFTLLDTVSNLGSILYPDQIEFIANGLYQKFVQGVGAKRLENFLNMQAAFPRLMLSSGSGSDVGQALLLTILSRYTKVPARLQARNAFEMAKLVNWQQLANSDQYHDMFILMRSFFLVINMWINRYEFLESDLGAVMRTYFLTVCKVLCKKTDIESDFAMTLERFIALCVVRAARIQ</sequence>
<evidence type="ECO:0000313" key="2">
    <source>
        <dbReference type="Proteomes" id="UP000008744"/>
    </source>
</evidence>
<dbReference type="OrthoDB" id="7851789at2759"/>
<keyword evidence="2" id="KW-1185">Reference proteome</keyword>
<dbReference type="HOGENOM" id="CLU_083434_0_0_1"/>
<organism evidence="2">
    <name type="scientific">Drosophila persimilis</name>
    <name type="common">Fruit fly</name>
    <dbReference type="NCBI Taxonomy" id="7234"/>
    <lineage>
        <taxon>Eukaryota</taxon>
        <taxon>Metazoa</taxon>
        <taxon>Ecdysozoa</taxon>
        <taxon>Arthropoda</taxon>
        <taxon>Hexapoda</taxon>
        <taxon>Insecta</taxon>
        <taxon>Pterygota</taxon>
        <taxon>Neoptera</taxon>
        <taxon>Endopterygota</taxon>
        <taxon>Diptera</taxon>
        <taxon>Brachycera</taxon>
        <taxon>Muscomorpha</taxon>
        <taxon>Ephydroidea</taxon>
        <taxon>Drosophilidae</taxon>
        <taxon>Drosophila</taxon>
        <taxon>Sophophora</taxon>
    </lineage>
</organism>
<dbReference type="Proteomes" id="UP000008744">
    <property type="component" value="Unassembled WGS sequence"/>
</dbReference>
<dbReference type="OMA" id="MMIERFI"/>
<proteinExistence type="predicted"/>
<dbReference type="eggNOG" id="KOG3123">
    <property type="taxonomic scope" value="Eukaryota"/>
</dbReference>
<reference evidence="1 2" key="1">
    <citation type="journal article" date="2007" name="Nature">
        <title>Evolution of genes and genomes on the Drosophila phylogeny.</title>
        <authorList>
            <consortium name="Drosophila 12 Genomes Consortium"/>
            <person name="Clark A.G."/>
            <person name="Eisen M.B."/>
            <person name="Smith D.R."/>
            <person name="Bergman C.M."/>
            <person name="Oliver B."/>
            <person name="Markow T.A."/>
            <person name="Kaufman T.C."/>
            <person name="Kellis M."/>
            <person name="Gelbart W."/>
            <person name="Iyer V.N."/>
            <person name="Pollard D.A."/>
            <person name="Sackton T.B."/>
            <person name="Larracuente A.M."/>
            <person name="Singh N.D."/>
            <person name="Abad J.P."/>
            <person name="Abt D.N."/>
            <person name="Adryan B."/>
            <person name="Aguade M."/>
            <person name="Akashi H."/>
            <person name="Anderson W.W."/>
            <person name="Aquadro C.F."/>
            <person name="Ardell D.H."/>
            <person name="Arguello R."/>
            <person name="Artieri C.G."/>
            <person name="Barbash D.A."/>
            <person name="Barker D."/>
            <person name="Barsanti P."/>
            <person name="Batterham P."/>
            <person name="Batzoglou S."/>
            <person name="Begun D."/>
            <person name="Bhutkar A."/>
            <person name="Blanco E."/>
            <person name="Bosak S.A."/>
            <person name="Bradley R.K."/>
            <person name="Brand A.D."/>
            <person name="Brent M.R."/>
            <person name="Brooks A.N."/>
            <person name="Brown R.H."/>
            <person name="Butlin R.K."/>
            <person name="Caggese C."/>
            <person name="Calvi B.R."/>
            <person name="Bernardo de Carvalho A."/>
            <person name="Caspi A."/>
            <person name="Castrezana S."/>
            <person name="Celniker S.E."/>
            <person name="Chang J.L."/>
            <person name="Chapple C."/>
            <person name="Chatterji S."/>
            <person name="Chinwalla A."/>
            <person name="Civetta A."/>
            <person name="Clifton S.W."/>
            <person name="Comeron J.M."/>
            <person name="Costello J.C."/>
            <person name="Coyne J.A."/>
            <person name="Daub J."/>
            <person name="David R.G."/>
            <person name="Delcher A.L."/>
            <person name="Delehaunty K."/>
            <person name="Do C.B."/>
            <person name="Ebling H."/>
            <person name="Edwards K."/>
            <person name="Eickbush T."/>
            <person name="Evans J.D."/>
            <person name="Filipski A."/>
            <person name="Findeiss S."/>
            <person name="Freyhult E."/>
            <person name="Fulton L."/>
            <person name="Fulton R."/>
            <person name="Garcia A.C."/>
            <person name="Gardiner A."/>
            <person name="Garfield D.A."/>
            <person name="Garvin B.E."/>
            <person name="Gibson G."/>
            <person name="Gilbert D."/>
            <person name="Gnerre S."/>
            <person name="Godfrey J."/>
            <person name="Good R."/>
            <person name="Gotea V."/>
            <person name="Gravely B."/>
            <person name="Greenberg A.J."/>
            <person name="Griffiths-Jones S."/>
            <person name="Gross S."/>
            <person name="Guigo R."/>
            <person name="Gustafson E.A."/>
            <person name="Haerty W."/>
            <person name="Hahn M.W."/>
            <person name="Halligan D.L."/>
            <person name="Halpern A.L."/>
            <person name="Halter G.M."/>
            <person name="Han M.V."/>
            <person name="Heger A."/>
            <person name="Hillier L."/>
            <person name="Hinrichs A.S."/>
            <person name="Holmes I."/>
            <person name="Hoskins R.A."/>
            <person name="Hubisz M.J."/>
            <person name="Hultmark D."/>
            <person name="Huntley M.A."/>
            <person name="Jaffe D.B."/>
            <person name="Jagadeeshan S."/>
            <person name="Jeck W.R."/>
            <person name="Johnson J."/>
            <person name="Jones C.D."/>
            <person name="Jordan W.C."/>
            <person name="Karpen G.H."/>
            <person name="Kataoka E."/>
            <person name="Keightley P.D."/>
            <person name="Kheradpour P."/>
            <person name="Kirkness E.F."/>
            <person name="Koerich L.B."/>
            <person name="Kristiansen K."/>
            <person name="Kudrna D."/>
            <person name="Kulathinal R.J."/>
            <person name="Kumar S."/>
            <person name="Kwok R."/>
            <person name="Lander E."/>
            <person name="Langley C.H."/>
            <person name="Lapoint R."/>
            <person name="Lazzaro B.P."/>
            <person name="Lee S.J."/>
            <person name="Levesque L."/>
            <person name="Li R."/>
            <person name="Lin C.F."/>
            <person name="Lin M.F."/>
            <person name="Lindblad-Toh K."/>
            <person name="Llopart A."/>
            <person name="Long M."/>
            <person name="Low L."/>
            <person name="Lozovsky E."/>
            <person name="Lu J."/>
            <person name="Luo M."/>
            <person name="Machado C.A."/>
            <person name="Makalowski W."/>
            <person name="Marzo M."/>
            <person name="Matsuda M."/>
            <person name="Matzkin L."/>
            <person name="McAllister B."/>
            <person name="McBride C.S."/>
            <person name="McKernan B."/>
            <person name="McKernan K."/>
            <person name="Mendez-Lago M."/>
            <person name="Minx P."/>
            <person name="Mollenhauer M.U."/>
            <person name="Montooth K."/>
            <person name="Mount S.M."/>
            <person name="Mu X."/>
            <person name="Myers E."/>
            <person name="Negre B."/>
            <person name="Newfeld S."/>
            <person name="Nielsen R."/>
            <person name="Noor M.A."/>
            <person name="O'Grady P."/>
            <person name="Pachter L."/>
            <person name="Papaceit M."/>
            <person name="Parisi M.J."/>
            <person name="Parisi M."/>
            <person name="Parts L."/>
            <person name="Pedersen J.S."/>
            <person name="Pesole G."/>
            <person name="Phillippy A.M."/>
            <person name="Ponting C.P."/>
            <person name="Pop M."/>
            <person name="Porcelli D."/>
            <person name="Powell J.R."/>
            <person name="Prohaska S."/>
            <person name="Pruitt K."/>
            <person name="Puig M."/>
            <person name="Quesneville H."/>
            <person name="Ram K.R."/>
            <person name="Rand D."/>
            <person name="Rasmussen M.D."/>
            <person name="Reed L.K."/>
            <person name="Reenan R."/>
            <person name="Reily A."/>
            <person name="Remington K.A."/>
            <person name="Rieger T.T."/>
            <person name="Ritchie M.G."/>
            <person name="Robin C."/>
            <person name="Rogers Y.H."/>
            <person name="Rohde C."/>
            <person name="Rozas J."/>
            <person name="Rubenfield M.J."/>
            <person name="Ruiz A."/>
            <person name="Russo S."/>
            <person name="Salzberg S.L."/>
            <person name="Sanchez-Gracia A."/>
            <person name="Saranga D.J."/>
            <person name="Sato H."/>
            <person name="Schaeffer S.W."/>
            <person name="Schatz M.C."/>
            <person name="Schlenke T."/>
            <person name="Schwartz R."/>
            <person name="Segarra C."/>
            <person name="Singh R.S."/>
            <person name="Sirot L."/>
            <person name="Sirota M."/>
            <person name="Sisneros N.B."/>
            <person name="Smith C.D."/>
            <person name="Smith T.F."/>
            <person name="Spieth J."/>
            <person name="Stage D.E."/>
            <person name="Stark A."/>
            <person name="Stephan W."/>
            <person name="Strausberg R.L."/>
            <person name="Strempel S."/>
            <person name="Sturgill D."/>
            <person name="Sutton G."/>
            <person name="Sutton G.G."/>
            <person name="Tao W."/>
            <person name="Teichmann S."/>
            <person name="Tobari Y.N."/>
            <person name="Tomimura Y."/>
            <person name="Tsolas J.M."/>
            <person name="Valente V.L."/>
            <person name="Venter E."/>
            <person name="Venter J.C."/>
            <person name="Vicario S."/>
            <person name="Vieira F.G."/>
            <person name="Vilella A.J."/>
            <person name="Villasante A."/>
            <person name="Walenz B."/>
            <person name="Wang J."/>
            <person name="Wasserman M."/>
            <person name="Watts T."/>
            <person name="Wilson D."/>
            <person name="Wilson R.K."/>
            <person name="Wing R.A."/>
            <person name="Wolfner M.F."/>
            <person name="Wong A."/>
            <person name="Wong G.K."/>
            <person name="Wu C.I."/>
            <person name="Wu G."/>
            <person name="Yamamoto D."/>
            <person name="Yang H.P."/>
            <person name="Yang S.P."/>
            <person name="Yorke J.A."/>
            <person name="Yoshida K."/>
            <person name="Zdobnov E."/>
            <person name="Zhang P."/>
            <person name="Zhang Y."/>
            <person name="Zimin A.V."/>
            <person name="Baldwin J."/>
            <person name="Abdouelleil A."/>
            <person name="Abdulkadir J."/>
            <person name="Abebe A."/>
            <person name="Abera B."/>
            <person name="Abreu J."/>
            <person name="Acer S.C."/>
            <person name="Aftuck L."/>
            <person name="Alexander A."/>
            <person name="An P."/>
            <person name="Anderson E."/>
            <person name="Anderson S."/>
            <person name="Arachi H."/>
            <person name="Azer M."/>
            <person name="Bachantsang P."/>
            <person name="Barry A."/>
            <person name="Bayul T."/>
            <person name="Berlin A."/>
            <person name="Bessette D."/>
            <person name="Bloom T."/>
            <person name="Blye J."/>
            <person name="Boguslavskiy L."/>
            <person name="Bonnet C."/>
            <person name="Boukhgalter B."/>
            <person name="Bourzgui I."/>
            <person name="Brown A."/>
            <person name="Cahill P."/>
            <person name="Channer S."/>
            <person name="Cheshatsang Y."/>
            <person name="Chuda L."/>
            <person name="Citroen M."/>
            <person name="Collymore A."/>
            <person name="Cooke P."/>
            <person name="Costello M."/>
            <person name="D'Aco K."/>
            <person name="Daza R."/>
            <person name="De Haan G."/>
            <person name="DeGray S."/>
            <person name="DeMaso C."/>
            <person name="Dhargay N."/>
            <person name="Dooley K."/>
            <person name="Dooley E."/>
            <person name="Doricent M."/>
            <person name="Dorje P."/>
            <person name="Dorjee K."/>
            <person name="Dupes A."/>
            <person name="Elong R."/>
            <person name="Falk J."/>
            <person name="Farina A."/>
            <person name="Faro S."/>
            <person name="Ferguson D."/>
            <person name="Fisher S."/>
            <person name="Foley C.D."/>
            <person name="Franke A."/>
            <person name="Friedrich D."/>
            <person name="Gadbois L."/>
            <person name="Gearin G."/>
            <person name="Gearin C.R."/>
            <person name="Giannoukos G."/>
            <person name="Goode T."/>
            <person name="Graham J."/>
            <person name="Grandbois E."/>
            <person name="Grewal S."/>
            <person name="Gyaltsen K."/>
            <person name="Hafez N."/>
            <person name="Hagos B."/>
            <person name="Hall J."/>
            <person name="Henson C."/>
            <person name="Hollinger A."/>
            <person name="Honan T."/>
            <person name="Huard M.D."/>
            <person name="Hughes L."/>
            <person name="Hurhula B."/>
            <person name="Husby M.E."/>
            <person name="Kamat A."/>
            <person name="Kanga B."/>
            <person name="Kashin S."/>
            <person name="Khazanovich D."/>
            <person name="Kisner P."/>
            <person name="Lance K."/>
            <person name="Lara M."/>
            <person name="Lee W."/>
            <person name="Lennon N."/>
            <person name="Letendre F."/>
            <person name="LeVine R."/>
            <person name="Lipovsky A."/>
            <person name="Liu X."/>
            <person name="Liu J."/>
            <person name="Liu S."/>
            <person name="Lokyitsang T."/>
            <person name="Lokyitsang Y."/>
            <person name="Lubonja R."/>
            <person name="Lui A."/>
            <person name="MacDonald P."/>
            <person name="Magnisalis V."/>
            <person name="Maru K."/>
            <person name="Matthews C."/>
            <person name="McCusker W."/>
            <person name="McDonough S."/>
            <person name="Mehta T."/>
            <person name="Meldrim J."/>
            <person name="Meneus L."/>
            <person name="Mihai O."/>
            <person name="Mihalev A."/>
            <person name="Mihova T."/>
            <person name="Mittelman R."/>
            <person name="Mlenga V."/>
            <person name="Montmayeur A."/>
            <person name="Mulrain L."/>
            <person name="Navidi A."/>
            <person name="Naylor J."/>
            <person name="Negash T."/>
            <person name="Nguyen T."/>
            <person name="Nguyen N."/>
            <person name="Nicol R."/>
            <person name="Norbu C."/>
            <person name="Norbu N."/>
            <person name="Novod N."/>
            <person name="O'Neill B."/>
            <person name="Osman S."/>
            <person name="Markiewicz E."/>
            <person name="Oyono O.L."/>
            <person name="Patti C."/>
            <person name="Phunkhang P."/>
            <person name="Pierre F."/>
            <person name="Priest M."/>
            <person name="Raghuraman S."/>
            <person name="Rege F."/>
            <person name="Reyes R."/>
            <person name="Rise C."/>
            <person name="Rogov P."/>
            <person name="Ross K."/>
            <person name="Ryan E."/>
            <person name="Settipalli S."/>
            <person name="Shea T."/>
            <person name="Sherpa N."/>
            <person name="Shi L."/>
            <person name="Shih D."/>
            <person name="Sparrow T."/>
            <person name="Spaulding J."/>
            <person name="Stalker J."/>
            <person name="Stange-Thomann N."/>
            <person name="Stavropoulos S."/>
            <person name="Stone C."/>
            <person name="Strader C."/>
            <person name="Tesfaye S."/>
            <person name="Thomson T."/>
            <person name="Thoulutsang Y."/>
            <person name="Thoulutsang D."/>
            <person name="Topham K."/>
            <person name="Topping I."/>
            <person name="Tsamla T."/>
            <person name="Vassiliev H."/>
            <person name="Vo A."/>
            <person name="Wangchuk T."/>
            <person name="Wangdi T."/>
            <person name="Weiand M."/>
            <person name="Wilkinson J."/>
            <person name="Wilson A."/>
            <person name="Yadav S."/>
            <person name="Young G."/>
            <person name="Yu Q."/>
            <person name="Zembek L."/>
            <person name="Zhong D."/>
            <person name="Zimmer A."/>
            <person name="Zwirko Z."/>
            <person name="Jaffe D.B."/>
            <person name="Alvarez P."/>
            <person name="Brockman W."/>
            <person name="Butler J."/>
            <person name="Chin C."/>
            <person name="Gnerre S."/>
            <person name="Grabherr M."/>
            <person name="Kleber M."/>
            <person name="Mauceli E."/>
            <person name="MacCallum I."/>
        </authorList>
    </citation>
    <scope>NUCLEOTIDE SEQUENCE [LARGE SCALE GENOMIC DNA]</scope>
    <source>
        <strain evidence="2">MSH-3 / Tucson 14011-0111.49</strain>
    </source>
</reference>